<dbReference type="EMBL" id="BMOV01000003">
    <property type="protein sequence ID" value="GGO09804.1"/>
    <property type="molecule type" value="Genomic_DNA"/>
</dbReference>
<keyword evidence="2" id="KW-1185">Reference proteome</keyword>
<evidence type="ECO:0008006" key="3">
    <source>
        <dbReference type="Google" id="ProtNLM"/>
    </source>
</evidence>
<protein>
    <recommendedName>
        <fullName evidence="3">DUF2794 domain-containing protein</fullName>
    </recommendedName>
</protein>
<dbReference type="Pfam" id="PF10984">
    <property type="entry name" value="DUF2794"/>
    <property type="match status" value="1"/>
</dbReference>
<reference evidence="2" key="1">
    <citation type="journal article" date="2019" name="Int. J. Syst. Evol. Microbiol.">
        <title>The Global Catalogue of Microorganisms (GCM) 10K type strain sequencing project: providing services to taxonomists for standard genome sequencing and annotation.</title>
        <authorList>
            <consortium name="The Broad Institute Genomics Platform"/>
            <consortium name="The Broad Institute Genome Sequencing Center for Infectious Disease"/>
            <person name="Wu L."/>
            <person name="Ma J."/>
        </authorList>
    </citation>
    <scope>NUCLEOTIDE SEQUENCE [LARGE SCALE GENOMIC DNA]</scope>
    <source>
        <strain evidence="2">JCM 17843</strain>
    </source>
</reference>
<accession>A0ABQ2LE09</accession>
<organism evidence="1 2">
    <name type="scientific">Iodidimonas muriae</name>
    <dbReference type="NCBI Taxonomy" id="261467"/>
    <lineage>
        <taxon>Bacteria</taxon>
        <taxon>Pseudomonadati</taxon>
        <taxon>Pseudomonadota</taxon>
        <taxon>Alphaproteobacteria</taxon>
        <taxon>Iodidimonadales</taxon>
        <taxon>Iodidimonadaceae</taxon>
        <taxon>Iodidimonas</taxon>
    </lineage>
</organism>
<name>A0ABQ2LE09_9PROT</name>
<evidence type="ECO:0000313" key="1">
    <source>
        <dbReference type="EMBL" id="GGO09804.1"/>
    </source>
</evidence>
<dbReference type="InterPro" id="IPR021252">
    <property type="entry name" value="DUF2794"/>
</dbReference>
<evidence type="ECO:0000313" key="2">
    <source>
        <dbReference type="Proteomes" id="UP000602381"/>
    </source>
</evidence>
<dbReference type="Proteomes" id="UP000602381">
    <property type="component" value="Unassembled WGS sequence"/>
</dbReference>
<gene>
    <name evidence="1" type="ORF">GCM10007972_11700</name>
</gene>
<proteinExistence type="predicted"/>
<sequence>MIKAYDLERLKTKAIEAVVPCQAHKSPAKWPLMINHNPIAPFPSTSNAPKAVLFTRMELTLILNVYGRMVAAGYWRDYGIHSGRDRAVFSIFRRASEMPLYRIIKSPAHAKRQGAWLILGMDGQILKRGQALEPVLKLFERQLLKLAD</sequence>
<comment type="caution">
    <text evidence="1">The sequence shown here is derived from an EMBL/GenBank/DDBJ whole genome shotgun (WGS) entry which is preliminary data.</text>
</comment>